<reference evidence="1 2" key="1">
    <citation type="submission" date="2015-01" db="EMBL/GenBank/DDBJ databases">
        <title>Evolution of Trichinella species and genotypes.</title>
        <authorList>
            <person name="Korhonen P.K."/>
            <person name="Edoardo P."/>
            <person name="Giuseppe L.R."/>
            <person name="Gasser R.B."/>
        </authorList>
    </citation>
    <scope>NUCLEOTIDE SEQUENCE [LARGE SCALE GENOMIC DNA]</scope>
    <source>
        <strain evidence="1">ISS1029</strain>
    </source>
</reference>
<sequence length="73" mass="8002">MLPTVVLVTQFMRLISSSVEQQASRIIAAAVHLLYKGCFIGKDGDDDIIPEDLLNSMLFNLNHSLLMSGTPVI</sequence>
<evidence type="ECO:0000313" key="2">
    <source>
        <dbReference type="Proteomes" id="UP000055024"/>
    </source>
</evidence>
<evidence type="ECO:0000313" key="1">
    <source>
        <dbReference type="EMBL" id="KRY97647.1"/>
    </source>
</evidence>
<comment type="caution">
    <text evidence="1">The sequence shown here is derived from an EMBL/GenBank/DDBJ whole genome shotgun (WGS) entry which is preliminary data.</text>
</comment>
<protein>
    <submittedName>
        <fullName evidence="1">Uncharacterized protein</fullName>
    </submittedName>
</protein>
<keyword evidence="2" id="KW-1185">Reference proteome</keyword>
<dbReference type="AlphaFoldDB" id="A0A0V1GH91"/>
<organism evidence="1 2">
    <name type="scientific">Trichinella zimbabwensis</name>
    <dbReference type="NCBI Taxonomy" id="268475"/>
    <lineage>
        <taxon>Eukaryota</taxon>
        <taxon>Metazoa</taxon>
        <taxon>Ecdysozoa</taxon>
        <taxon>Nematoda</taxon>
        <taxon>Enoplea</taxon>
        <taxon>Dorylaimia</taxon>
        <taxon>Trichinellida</taxon>
        <taxon>Trichinellidae</taxon>
        <taxon>Trichinella</taxon>
    </lineage>
</organism>
<proteinExistence type="predicted"/>
<dbReference type="Proteomes" id="UP000055024">
    <property type="component" value="Unassembled WGS sequence"/>
</dbReference>
<name>A0A0V1GH91_9BILA</name>
<gene>
    <name evidence="1" type="ORF">T11_8015</name>
</gene>
<dbReference type="EMBL" id="JYDP01001896">
    <property type="protein sequence ID" value="KRY97647.1"/>
    <property type="molecule type" value="Genomic_DNA"/>
</dbReference>
<accession>A0A0V1GH91</accession>